<dbReference type="AlphaFoldDB" id="A0A2K4ZMW1"/>
<dbReference type="Proteomes" id="UP000236311">
    <property type="component" value="Unassembled WGS sequence"/>
</dbReference>
<feature type="domain" description="DZANK-type" evidence="2">
    <location>
        <begin position="3"/>
        <end position="49"/>
    </location>
</feature>
<gene>
    <name evidence="3" type="ORF">AMURIS_04504</name>
</gene>
<keyword evidence="1" id="KW-1133">Transmembrane helix</keyword>
<dbReference type="InterPro" id="IPR025874">
    <property type="entry name" value="DZR"/>
</dbReference>
<keyword evidence="1" id="KW-0472">Membrane</keyword>
<evidence type="ECO:0000313" key="3">
    <source>
        <dbReference type="EMBL" id="SOY31756.1"/>
    </source>
</evidence>
<proteinExistence type="predicted"/>
<organism evidence="3 4">
    <name type="scientific">Acetatifactor muris</name>
    <dbReference type="NCBI Taxonomy" id="879566"/>
    <lineage>
        <taxon>Bacteria</taxon>
        <taxon>Bacillati</taxon>
        <taxon>Bacillota</taxon>
        <taxon>Clostridia</taxon>
        <taxon>Lachnospirales</taxon>
        <taxon>Lachnospiraceae</taxon>
        <taxon>Acetatifactor</taxon>
    </lineage>
</organism>
<feature type="transmembrane region" description="Helical" evidence="1">
    <location>
        <begin position="88"/>
        <end position="105"/>
    </location>
</feature>
<evidence type="ECO:0000259" key="2">
    <source>
        <dbReference type="Pfam" id="PF12773"/>
    </source>
</evidence>
<keyword evidence="1" id="KW-0812">Transmembrane</keyword>
<dbReference type="OrthoDB" id="2068451at2"/>
<dbReference type="RefSeq" id="WP_103241737.1">
    <property type="nucleotide sequence ID" value="NZ_CANRXC010000062.1"/>
</dbReference>
<dbReference type="EMBL" id="OFSM01000031">
    <property type="protein sequence ID" value="SOY31756.1"/>
    <property type="molecule type" value="Genomic_DNA"/>
</dbReference>
<evidence type="ECO:0000256" key="1">
    <source>
        <dbReference type="SAM" id="Phobius"/>
    </source>
</evidence>
<sequence length="196" mass="21364">MKCAACGTELPAGASMCPQCGRPVEAVKLRCMSCGAELPEGALLCPQCGRVVETADVVRQQAASRQLTKKEFYELPGMKACRNNIKSCAVILYVCAAITTLAALFWDEIPLLSVVDGVSLLLLGLWLQLGKSRVAAILITVYGGYNMFVSSLSTGTLRGWWIPLAGVWAITYTFKFYKLWNKYRKSGALPRDAISE</sequence>
<reference evidence="3 4" key="1">
    <citation type="submission" date="2018-01" db="EMBL/GenBank/DDBJ databases">
        <authorList>
            <person name="Gaut B.S."/>
            <person name="Morton B.R."/>
            <person name="Clegg M.T."/>
            <person name="Duvall M.R."/>
        </authorList>
    </citation>
    <scope>NUCLEOTIDE SEQUENCE [LARGE SCALE GENOMIC DNA]</scope>
    <source>
        <strain evidence="3">GP69</strain>
    </source>
</reference>
<feature type="transmembrane region" description="Helical" evidence="1">
    <location>
        <begin position="111"/>
        <end position="127"/>
    </location>
</feature>
<feature type="transmembrane region" description="Helical" evidence="1">
    <location>
        <begin position="134"/>
        <end position="154"/>
    </location>
</feature>
<evidence type="ECO:0000313" key="4">
    <source>
        <dbReference type="Proteomes" id="UP000236311"/>
    </source>
</evidence>
<feature type="transmembrane region" description="Helical" evidence="1">
    <location>
        <begin position="160"/>
        <end position="177"/>
    </location>
</feature>
<dbReference type="Pfam" id="PF12773">
    <property type="entry name" value="DZR"/>
    <property type="match status" value="1"/>
</dbReference>
<keyword evidence="4" id="KW-1185">Reference proteome</keyword>
<protein>
    <submittedName>
        <fullName evidence="3">Double zinc ribbon</fullName>
    </submittedName>
</protein>
<name>A0A2K4ZMW1_9FIRM</name>
<accession>A0A2K4ZMW1</accession>